<keyword evidence="5 6" id="KW-0456">Lyase</keyword>
<dbReference type="Gene3D" id="3.90.1150.10">
    <property type="entry name" value="Aspartate Aminotransferase, domain 1"/>
    <property type="match status" value="1"/>
</dbReference>
<keyword evidence="4 6" id="KW-0663">Pyridoxal phosphate</keyword>
<gene>
    <name evidence="8" type="primary">panP</name>
    <name evidence="8" type="ORF">ABS311_00435</name>
</gene>
<evidence type="ECO:0000256" key="7">
    <source>
        <dbReference type="SAM" id="Coils"/>
    </source>
</evidence>
<dbReference type="SUPFAM" id="SSF53383">
    <property type="entry name" value="PLP-dependent transferases"/>
    <property type="match status" value="1"/>
</dbReference>
<evidence type="ECO:0000256" key="1">
    <source>
        <dbReference type="ARBA" id="ARBA00001933"/>
    </source>
</evidence>
<accession>A0ABV1RC50</accession>
<dbReference type="InterPro" id="IPR015424">
    <property type="entry name" value="PyrdxlP-dep_Trfase"/>
</dbReference>
<evidence type="ECO:0000313" key="8">
    <source>
        <dbReference type="EMBL" id="MER2490355.1"/>
    </source>
</evidence>
<dbReference type="EC" id="4.1.1.-" evidence="8"/>
<keyword evidence="7" id="KW-0175">Coiled coil</keyword>
<evidence type="ECO:0000256" key="6">
    <source>
        <dbReference type="RuleBase" id="RU000382"/>
    </source>
</evidence>
<evidence type="ECO:0000256" key="4">
    <source>
        <dbReference type="ARBA" id="ARBA00022898"/>
    </source>
</evidence>
<dbReference type="InterPro" id="IPR015422">
    <property type="entry name" value="PyrdxlP-dep_Trfase_small"/>
</dbReference>
<protein>
    <submittedName>
        <fullName evidence="8">Pyridoxal-dependent aspartate 1-decarboxylase PanP</fullName>
        <ecNumber evidence="8">4.1.1.-</ecNumber>
    </submittedName>
</protein>
<keyword evidence="3" id="KW-0210">Decarboxylase</keyword>
<evidence type="ECO:0000256" key="3">
    <source>
        <dbReference type="ARBA" id="ARBA00022793"/>
    </source>
</evidence>
<dbReference type="Gene3D" id="3.40.640.10">
    <property type="entry name" value="Type I PLP-dependent aspartate aminotransferase-like (Major domain)"/>
    <property type="match status" value="1"/>
</dbReference>
<dbReference type="InterPro" id="IPR015421">
    <property type="entry name" value="PyrdxlP-dep_Trfase_major"/>
</dbReference>
<dbReference type="InterPro" id="IPR002129">
    <property type="entry name" value="PyrdxlP-dep_de-COase"/>
</dbReference>
<evidence type="ECO:0000313" key="9">
    <source>
        <dbReference type="Proteomes" id="UP001467690"/>
    </source>
</evidence>
<dbReference type="Proteomes" id="UP001467690">
    <property type="component" value="Unassembled WGS sequence"/>
</dbReference>
<evidence type="ECO:0000256" key="5">
    <source>
        <dbReference type="ARBA" id="ARBA00023239"/>
    </source>
</evidence>
<dbReference type="InterPro" id="IPR022517">
    <property type="entry name" value="Asp_decarboxylase_pyridox"/>
</dbReference>
<dbReference type="NCBIfam" id="TIGR03799">
    <property type="entry name" value="NOD_PanD_pyr"/>
    <property type="match status" value="1"/>
</dbReference>
<dbReference type="EMBL" id="JBELOE010000049">
    <property type="protein sequence ID" value="MER2490355.1"/>
    <property type="molecule type" value="Genomic_DNA"/>
</dbReference>
<comment type="similarity">
    <text evidence="2 6">Belongs to the group II decarboxylase family.</text>
</comment>
<dbReference type="Pfam" id="PF00282">
    <property type="entry name" value="Pyridoxal_deC"/>
    <property type="match status" value="1"/>
</dbReference>
<keyword evidence="9" id="KW-1185">Reference proteome</keyword>
<evidence type="ECO:0000256" key="2">
    <source>
        <dbReference type="ARBA" id="ARBA00009533"/>
    </source>
</evidence>
<dbReference type="PANTHER" id="PTHR45677:SF8">
    <property type="entry name" value="CYSTEINE SULFINIC ACID DECARBOXYLASE"/>
    <property type="match status" value="1"/>
</dbReference>
<organism evidence="8 9">
    <name type="scientific">Catenovulum sediminis</name>
    <dbReference type="NCBI Taxonomy" id="1740262"/>
    <lineage>
        <taxon>Bacteria</taxon>
        <taxon>Pseudomonadati</taxon>
        <taxon>Pseudomonadota</taxon>
        <taxon>Gammaproteobacteria</taxon>
        <taxon>Alteromonadales</taxon>
        <taxon>Alteromonadaceae</taxon>
        <taxon>Catenovulum</taxon>
    </lineage>
</organism>
<name>A0ABV1RC50_9ALTE</name>
<sequence>MIIFIRVKEEITKVAKADLQSLHRIFTVPEAPNSTLGRIEREISHNLAGFLNEHLVARAISLSDIERDFCDPEIPENPTFVSEHTSFLLEKLVAQSVHTAAPSFIGHMTSALPYFMLPLSKILIALNQNLVKIETSKAFTPLERQVLGMMHGLIYRRDNAFYEKYMHSESDSLGAFCSGGTVANITALWVARNNLFKRDKDFPGISRVGMFKAMQHYGYQGLAILVSRRGHYSLSKAADILGLGRDELIAVEVDENHKVKADEMRRQAQQLEKQNIKVLAIVGVAGTTETGNVDPLDELADLAKELGCHFHVDAAWGGATLFSETHKSLLNGIERADSVTIDAHKQMYVPMGAGMVLFKTPEMATEIEHHAEYVLRKGSKDLGSHTLEGSRPGMAMLVYSALKILGRQGYQLLIDRSLQQARYFAGLIDNASQFELISRPELCILTYRFVPTEVQNILKHADTELTTEINQYLDDLTRFIQKRQREAGKSFVSRTRINVKKYQGQIVTVFRVVLANPLTTQEILNDVLCEQAKLAKQSEISLPQLKRIVADYTAV</sequence>
<reference evidence="8 9" key="1">
    <citation type="submission" date="2024-06" db="EMBL/GenBank/DDBJ databases">
        <authorList>
            <person name="Chen R.Y."/>
        </authorList>
    </citation>
    <scope>NUCLEOTIDE SEQUENCE [LARGE SCALE GENOMIC DNA]</scope>
    <source>
        <strain evidence="8 9">D2</strain>
    </source>
</reference>
<comment type="cofactor">
    <cofactor evidence="1 6">
        <name>pyridoxal 5'-phosphate</name>
        <dbReference type="ChEBI" id="CHEBI:597326"/>
    </cofactor>
</comment>
<dbReference type="PANTHER" id="PTHR45677">
    <property type="entry name" value="GLUTAMATE DECARBOXYLASE-RELATED"/>
    <property type="match status" value="1"/>
</dbReference>
<proteinExistence type="inferred from homology"/>
<comment type="caution">
    <text evidence="8">The sequence shown here is derived from an EMBL/GenBank/DDBJ whole genome shotgun (WGS) entry which is preliminary data.</text>
</comment>
<feature type="coiled-coil region" evidence="7">
    <location>
        <begin position="254"/>
        <end position="281"/>
    </location>
</feature>
<dbReference type="GO" id="GO:0016829">
    <property type="term" value="F:lyase activity"/>
    <property type="evidence" value="ECO:0007669"/>
    <property type="project" value="UniProtKB-KW"/>
</dbReference>